<dbReference type="HOGENOM" id="CLU_2863231_0_0_6"/>
<keyword evidence="1" id="KW-1133">Transmembrane helix</keyword>
<evidence type="ECO:0000313" key="2">
    <source>
        <dbReference type="EMBL" id="ADE14999.1"/>
    </source>
</evidence>
<proteinExistence type="predicted"/>
<name>D5C3M7_NITHN</name>
<gene>
    <name evidence="2" type="ordered locus">Nhal_1886</name>
</gene>
<dbReference type="KEGG" id="nhl:Nhal_1886"/>
<dbReference type="EMBL" id="CP001798">
    <property type="protein sequence ID" value="ADE14999.1"/>
    <property type="molecule type" value="Genomic_DNA"/>
</dbReference>
<dbReference type="Proteomes" id="UP000001844">
    <property type="component" value="Chromosome"/>
</dbReference>
<reference evidence="3" key="1">
    <citation type="submission" date="2010-04" db="EMBL/GenBank/DDBJ databases">
        <title>Complete genome sequence of Nitrosococcus halophilus Nc4, a salt-adapted, aerobic obligate ammonia-oxidizing sulfur purple bacterium.</title>
        <authorList>
            <consortium name="US DOE Joint Genome Institute"/>
            <person name="Campbell M.A."/>
            <person name="Malfatti S.A."/>
            <person name="Chain P.S.G."/>
            <person name="Heidelberg J.F."/>
            <person name="Ward B.B."/>
            <person name="Klotz M.G."/>
        </authorList>
    </citation>
    <scope>NUCLEOTIDE SEQUENCE [LARGE SCALE GENOMIC DNA]</scope>
    <source>
        <strain evidence="3">Nc4</strain>
    </source>
</reference>
<accession>D5C3M7</accession>
<evidence type="ECO:0000256" key="1">
    <source>
        <dbReference type="SAM" id="Phobius"/>
    </source>
</evidence>
<sequence length="64" mass="7754">MNIYVRLIICLGIIVLQYVALFLPLTELFLIYILLFNPRWFREFLNNLDKNRSREADNHVKQND</sequence>
<protein>
    <submittedName>
        <fullName evidence="2">Uncharacterized protein</fullName>
    </submittedName>
</protein>
<keyword evidence="1" id="KW-0812">Transmembrane</keyword>
<keyword evidence="1" id="KW-0472">Membrane</keyword>
<keyword evidence="3" id="KW-1185">Reference proteome</keyword>
<dbReference type="AlphaFoldDB" id="D5C3M7"/>
<feature type="transmembrane region" description="Helical" evidence="1">
    <location>
        <begin position="7"/>
        <end position="35"/>
    </location>
</feature>
<evidence type="ECO:0000313" key="3">
    <source>
        <dbReference type="Proteomes" id="UP000001844"/>
    </source>
</evidence>
<organism evidence="2 3">
    <name type="scientific">Nitrosococcus halophilus (strain Nc4)</name>
    <dbReference type="NCBI Taxonomy" id="472759"/>
    <lineage>
        <taxon>Bacteria</taxon>
        <taxon>Pseudomonadati</taxon>
        <taxon>Pseudomonadota</taxon>
        <taxon>Gammaproteobacteria</taxon>
        <taxon>Chromatiales</taxon>
        <taxon>Chromatiaceae</taxon>
        <taxon>Nitrosococcus</taxon>
    </lineage>
</organism>